<reference evidence="1 2" key="1">
    <citation type="submission" date="2021-10" db="EMBL/GenBank/DDBJ databases">
        <authorList>
            <person name="James R."/>
            <person name="Lavering E.D."/>
            <person name="Fairholm J.D."/>
            <person name="Ogilvie B.H."/>
            <person name="Thurgood T.L."/>
            <person name="Hyer A."/>
            <person name="Robison R.A."/>
            <person name="Grose J.H."/>
        </authorList>
    </citation>
    <scope>NUCLEOTIDE SEQUENCE [LARGE SCALE GENOMIC DNA]</scope>
</reference>
<keyword evidence="2" id="KW-1185">Reference proteome</keyword>
<dbReference type="EMBL" id="OK499994">
    <property type="protein sequence ID" value="UGO51246.1"/>
    <property type="molecule type" value="Genomic_DNA"/>
</dbReference>
<evidence type="ECO:0000313" key="1">
    <source>
        <dbReference type="EMBL" id="UGO51246.1"/>
    </source>
</evidence>
<proteinExistence type="predicted"/>
<sequence>MNKWERLKFRIKDVFKKTEPVAEKKEEKIVVHIPVRVAGLYNFYTEKQEHEEYYRHSTHAYTYNAWYVHMNVKAMVSLTINGIKYRFKIEDSIEVLGYFREEDAMYSAFMKAEREILVKEGLKRLVAKKFKEEQAKNDKEAFNNLGRIEFDIKIEIEEEKLKK</sequence>
<gene>
    <name evidence="1" type="ORF">SKYWALKER_89</name>
</gene>
<organism evidence="1 2">
    <name type="scientific">Bacillus phage vB_BanS_Skywalker</name>
    <dbReference type="NCBI Taxonomy" id="2894789"/>
    <lineage>
        <taxon>Viruses</taxon>
        <taxon>Duplodnaviria</taxon>
        <taxon>Heunggongvirae</taxon>
        <taxon>Uroviricota</taxon>
        <taxon>Caudoviricetes</taxon>
        <taxon>Joanripponvirinae</taxon>
        <taxon>Tsamsavirus</taxon>
        <taxon>Tsamsavirus skywalker</taxon>
    </lineage>
</organism>
<dbReference type="Proteomes" id="UP000828101">
    <property type="component" value="Segment"/>
</dbReference>
<name>A0AAE8YVE7_9CAUD</name>
<accession>A0AAE8YVE7</accession>
<protein>
    <submittedName>
        <fullName evidence="1">2Fe-2S ferredoxin-like protein</fullName>
    </submittedName>
</protein>
<evidence type="ECO:0000313" key="2">
    <source>
        <dbReference type="Proteomes" id="UP000828101"/>
    </source>
</evidence>